<proteinExistence type="predicted"/>
<organism evidence="1">
    <name type="scientific">hydrothermal vent metagenome</name>
    <dbReference type="NCBI Taxonomy" id="652676"/>
    <lineage>
        <taxon>unclassified sequences</taxon>
        <taxon>metagenomes</taxon>
        <taxon>ecological metagenomes</taxon>
    </lineage>
</organism>
<dbReference type="EMBL" id="UOGG01000097">
    <property type="protein sequence ID" value="VAX30083.1"/>
    <property type="molecule type" value="Genomic_DNA"/>
</dbReference>
<reference evidence="1" key="1">
    <citation type="submission" date="2018-06" db="EMBL/GenBank/DDBJ databases">
        <authorList>
            <person name="Zhirakovskaya E."/>
        </authorList>
    </citation>
    <scope>NUCLEOTIDE SEQUENCE</scope>
</reference>
<name>A0A3B1D008_9ZZZZ</name>
<protein>
    <submittedName>
        <fullName evidence="1">Uncharacterized protein</fullName>
    </submittedName>
</protein>
<gene>
    <name evidence="1" type="ORF">MNBD_NITROSPINAE05-227</name>
</gene>
<dbReference type="AlphaFoldDB" id="A0A3B1D008"/>
<accession>A0A3B1D008</accession>
<sequence length="109" mass="12584">MIIQDNLLLNRAEPNGLGGMQFVYKVNGYGVTAISRPQEEISNIHWEVDIIKFLALTPLQYEVCHTTDLAKKTLKFYNDKALNEFLGKAFDYFQELELLEKMLPKNDKS</sequence>
<evidence type="ECO:0000313" key="1">
    <source>
        <dbReference type="EMBL" id="VAX30083.1"/>
    </source>
</evidence>